<dbReference type="AlphaFoldDB" id="A0AAD5I7N0"/>
<gene>
    <name evidence="2" type="ORF">LWI28_026698</name>
</gene>
<reference evidence="2" key="2">
    <citation type="submission" date="2023-02" db="EMBL/GenBank/DDBJ databases">
        <authorList>
            <person name="Swenson N.G."/>
            <person name="Wegrzyn J.L."/>
            <person name="Mcevoy S.L."/>
        </authorList>
    </citation>
    <scope>NUCLEOTIDE SEQUENCE</scope>
    <source>
        <strain evidence="2">91603</strain>
        <tissue evidence="2">Leaf</tissue>
    </source>
</reference>
<keyword evidence="3" id="KW-1185">Reference proteome</keyword>
<evidence type="ECO:0000313" key="3">
    <source>
        <dbReference type="Proteomes" id="UP001064489"/>
    </source>
</evidence>
<feature type="region of interest" description="Disordered" evidence="1">
    <location>
        <begin position="1"/>
        <end position="28"/>
    </location>
</feature>
<accession>A0AAD5I7N0</accession>
<reference evidence="2" key="1">
    <citation type="journal article" date="2022" name="Plant J.">
        <title>Strategies of tolerance reflected in two North American maple genomes.</title>
        <authorList>
            <person name="McEvoy S.L."/>
            <person name="Sezen U.U."/>
            <person name="Trouern-Trend A."/>
            <person name="McMahon S.M."/>
            <person name="Schaberg P.G."/>
            <person name="Yang J."/>
            <person name="Wegrzyn J.L."/>
            <person name="Swenson N.G."/>
        </authorList>
    </citation>
    <scope>NUCLEOTIDE SEQUENCE</scope>
    <source>
        <strain evidence="2">91603</strain>
    </source>
</reference>
<dbReference type="EMBL" id="JAJSOW010000108">
    <property type="protein sequence ID" value="KAI9154466.1"/>
    <property type="molecule type" value="Genomic_DNA"/>
</dbReference>
<sequence length="190" mass="20813">MDKSRSPLGKGLVPRRQTLRLDRDDSVGHKKSLGNILLVYSSGSDGRATSVDEISGSKESRPTTNIEGNVDSDCDESSEFKWGCRGPMIQLESRVFCKVLLQGIWLFTDLDYTLKTIRSQSKANLRIRCVDSARTTAVIAATTAPEVQVDGDGNNIDAISSLPTSLCSGDDTNGIEDDRRFHDYLSILIV</sequence>
<proteinExistence type="predicted"/>
<evidence type="ECO:0000313" key="2">
    <source>
        <dbReference type="EMBL" id="KAI9154466.1"/>
    </source>
</evidence>
<dbReference type="Proteomes" id="UP001064489">
    <property type="component" value="Chromosome 11"/>
</dbReference>
<organism evidence="2 3">
    <name type="scientific">Acer negundo</name>
    <name type="common">Box elder</name>
    <dbReference type="NCBI Taxonomy" id="4023"/>
    <lineage>
        <taxon>Eukaryota</taxon>
        <taxon>Viridiplantae</taxon>
        <taxon>Streptophyta</taxon>
        <taxon>Embryophyta</taxon>
        <taxon>Tracheophyta</taxon>
        <taxon>Spermatophyta</taxon>
        <taxon>Magnoliopsida</taxon>
        <taxon>eudicotyledons</taxon>
        <taxon>Gunneridae</taxon>
        <taxon>Pentapetalae</taxon>
        <taxon>rosids</taxon>
        <taxon>malvids</taxon>
        <taxon>Sapindales</taxon>
        <taxon>Sapindaceae</taxon>
        <taxon>Hippocastanoideae</taxon>
        <taxon>Acereae</taxon>
        <taxon>Acer</taxon>
    </lineage>
</organism>
<feature type="region of interest" description="Disordered" evidence="1">
    <location>
        <begin position="45"/>
        <end position="72"/>
    </location>
</feature>
<evidence type="ECO:0000256" key="1">
    <source>
        <dbReference type="SAM" id="MobiDB-lite"/>
    </source>
</evidence>
<protein>
    <submittedName>
        <fullName evidence="2">Uncharacterized protein</fullName>
    </submittedName>
</protein>
<comment type="caution">
    <text evidence="2">The sequence shown here is derived from an EMBL/GenBank/DDBJ whole genome shotgun (WGS) entry which is preliminary data.</text>
</comment>
<name>A0AAD5I7N0_ACENE</name>
<feature type="compositionally biased region" description="Basic and acidic residues" evidence="1">
    <location>
        <begin position="19"/>
        <end position="28"/>
    </location>
</feature>